<gene>
    <name evidence="1" type="ORF">LTT95_13965</name>
</gene>
<name>A0ABS8UEW7_9GAMM</name>
<dbReference type="Proteomes" id="UP001430360">
    <property type="component" value="Unassembled WGS sequence"/>
</dbReference>
<keyword evidence="2" id="KW-1185">Reference proteome</keyword>
<comment type="caution">
    <text evidence="1">The sequence shown here is derived from an EMBL/GenBank/DDBJ whole genome shotgun (WGS) entry which is preliminary data.</text>
</comment>
<dbReference type="EMBL" id="JAJQKU010000004">
    <property type="protein sequence ID" value="MCD9098046.1"/>
    <property type="molecule type" value="Genomic_DNA"/>
</dbReference>
<evidence type="ECO:0000313" key="1">
    <source>
        <dbReference type="EMBL" id="MCD9098046.1"/>
    </source>
</evidence>
<dbReference type="RefSeq" id="WP_232137208.1">
    <property type="nucleotide sequence ID" value="NZ_JAJQKU010000004.1"/>
</dbReference>
<protein>
    <submittedName>
        <fullName evidence="1">Uncharacterized protein</fullName>
    </submittedName>
</protein>
<sequence length="157" mass="17475">MANYRETLTFQTIGGRRGFILQCNKSDAVSQVFKLTARANKAAVVGAVTMWHPKKGDEKSKPKNIHFVLAQEGVYEITNQTKLAGYYLFVLKSANWMIYHPISPEEKDGLLAAPGGANLEEELRKLRMIGGVAFVVCVVKSSTCSPWSARRVSQRQK</sequence>
<accession>A0ABS8UEW7</accession>
<proteinExistence type="predicted"/>
<evidence type="ECO:0000313" key="2">
    <source>
        <dbReference type="Proteomes" id="UP001430360"/>
    </source>
</evidence>
<reference evidence="1" key="2">
    <citation type="journal article" date="2022" name="Syst. Appl. Microbiol.">
        <title>Physiological and genomic characterisation of Luteimonas fraxinea sp. nov., a bacterial species associated with trees tolerant to ash dieback.</title>
        <authorList>
            <person name="Ulrich K."/>
            <person name="Becker R."/>
            <person name="Behrendt U."/>
            <person name="Kube M."/>
            <person name="Schneck V."/>
            <person name="Ulrich A."/>
        </authorList>
    </citation>
    <scope>NUCLEOTIDE SEQUENCE</scope>
    <source>
        <strain evidence="1">A1P009</strain>
    </source>
</reference>
<reference evidence="1" key="1">
    <citation type="submission" date="2021-12" db="EMBL/GenBank/DDBJ databases">
        <authorList>
            <person name="Ulrich A."/>
        </authorList>
    </citation>
    <scope>NUCLEOTIDE SEQUENCE</scope>
    <source>
        <strain evidence="1">A1P009</strain>
    </source>
</reference>
<organism evidence="1 2">
    <name type="scientific">Luteimonas fraxinea</name>
    <dbReference type="NCBI Taxonomy" id="2901869"/>
    <lineage>
        <taxon>Bacteria</taxon>
        <taxon>Pseudomonadati</taxon>
        <taxon>Pseudomonadota</taxon>
        <taxon>Gammaproteobacteria</taxon>
        <taxon>Lysobacterales</taxon>
        <taxon>Lysobacteraceae</taxon>
        <taxon>Luteimonas</taxon>
    </lineage>
</organism>